<feature type="region of interest" description="Disordered" evidence="1">
    <location>
        <begin position="137"/>
        <end position="220"/>
    </location>
</feature>
<comment type="caution">
    <text evidence="2">The sequence shown here is derived from an EMBL/GenBank/DDBJ whole genome shotgun (WGS) entry which is preliminary data.</text>
</comment>
<dbReference type="EMBL" id="JANVFU010000004">
    <property type="protein sequence ID" value="KAJ3746677.1"/>
    <property type="molecule type" value="Genomic_DNA"/>
</dbReference>
<organism evidence="2 3">
    <name type="scientific">Lentinula detonsa</name>
    <dbReference type="NCBI Taxonomy" id="2804962"/>
    <lineage>
        <taxon>Eukaryota</taxon>
        <taxon>Fungi</taxon>
        <taxon>Dikarya</taxon>
        <taxon>Basidiomycota</taxon>
        <taxon>Agaricomycotina</taxon>
        <taxon>Agaricomycetes</taxon>
        <taxon>Agaricomycetidae</taxon>
        <taxon>Agaricales</taxon>
        <taxon>Marasmiineae</taxon>
        <taxon>Omphalotaceae</taxon>
        <taxon>Lentinula</taxon>
    </lineage>
</organism>
<gene>
    <name evidence="2" type="ORF">DFH05DRAFT_1486189</name>
</gene>
<dbReference type="Proteomes" id="UP001142393">
    <property type="component" value="Unassembled WGS sequence"/>
</dbReference>
<proteinExistence type="predicted"/>
<protein>
    <submittedName>
        <fullName evidence="2">Uncharacterized protein</fullName>
    </submittedName>
</protein>
<feature type="compositionally biased region" description="Basic and acidic residues" evidence="1">
    <location>
        <begin position="94"/>
        <end position="116"/>
    </location>
</feature>
<evidence type="ECO:0000313" key="2">
    <source>
        <dbReference type="EMBL" id="KAJ3746677.1"/>
    </source>
</evidence>
<dbReference type="AlphaFoldDB" id="A0A9W8TZT3"/>
<reference evidence="2 3" key="1">
    <citation type="journal article" date="2023" name="Proc. Natl. Acad. Sci. U.S.A.">
        <title>A global phylogenomic analysis of the shiitake genus Lentinula.</title>
        <authorList>
            <person name="Sierra-Patev S."/>
            <person name="Min B."/>
            <person name="Naranjo-Ortiz M."/>
            <person name="Looney B."/>
            <person name="Konkel Z."/>
            <person name="Slot J.C."/>
            <person name="Sakamoto Y."/>
            <person name="Steenwyk J.L."/>
            <person name="Rokas A."/>
            <person name="Carro J."/>
            <person name="Camarero S."/>
            <person name="Ferreira P."/>
            <person name="Molpeceres G."/>
            <person name="Ruiz-Duenas F.J."/>
            <person name="Serrano A."/>
            <person name="Henrissat B."/>
            <person name="Drula E."/>
            <person name="Hughes K.W."/>
            <person name="Mata J.L."/>
            <person name="Ishikawa N.K."/>
            <person name="Vargas-Isla R."/>
            <person name="Ushijima S."/>
            <person name="Smith C.A."/>
            <person name="Donoghue J."/>
            <person name="Ahrendt S."/>
            <person name="Andreopoulos W."/>
            <person name="He G."/>
            <person name="LaButti K."/>
            <person name="Lipzen A."/>
            <person name="Ng V."/>
            <person name="Riley R."/>
            <person name="Sandor L."/>
            <person name="Barry K."/>
            <person name="Martinez A.T."/>
            <person name="Xiao Y."/>
            <person name="Gibbons J.G."/>
            <person name="Terashima K."/>
            <person name="Grigoriev I.V."/>
            <person name="Hibbett D."/>
        </authorList>
    </citation>
    <scope>NUCLEOTIDE SEQUENCE [LARGE SCALE GENOMIC DNA]</scope>
    <source>
        <strain evidence="2 3">TFB7810</strain>
    </source>
</reference>
<feature type="compositionally biased region" description="Polar residues" evidence="1">
    <location>
        <begin position="152"/>
        <end position="165"/>
    </location>
</feature>
<feature type="region of interest" description="Disordered" evidence="1">
    <location>
        <begin position="93"/>
        <end position="116"/>
    </location>
</feature>
<name>A0A9W8TZT3_9AGAR</name>
<keyword evidence="3" id="KW-1185">Reference proteome</keyword>
<evidence type="ECO:0000313" key="3">
    <source>
        <dbReference type="Proteomes" id="UP001142393"/>
    </source>
</evidence>
<feature type="compositionally biased region" description="Basic and acidic residues" evidence="1">
    <location>
        <begin position="169"/>
        <end position="190"/>
    </location>
</feature>
<accession>A0A9W8TZT3</accession>
<sequence length="498" mass="56044">MFSCLAVLPHRLSWASSFLFDLRSIHLLPFMDYGETPHDFADLHPNFLPTKIHSPAMVSAPVEQSYERKPTEWIGSEEALKVRKFYTQDFTPDTPKRFSEKDANKKAEKDAKRHSLRQKRDFVQEWLKSVEIAQFPSISGPRSSSHDGPGVTVTSRAFLSDSSGLIKNDGFREKRDGRERNEGDRKERASKPKPSFNDQSSNYSKMSMFSQKPNSNTTARSHDATCQFTLPSSCITNSDYLSTVGSPITRVDDSKLLLNFSDSLVQEDTDTSANAHIGSEKARNSAHYAFIRNSEETLHRFQGSGCFARGPDDSMKEEKEEQIASGESQIAVMDSSVPLLHHSQTNEQGVLLQLQQKLDPRYVPDNHDATIVTESSLPPLSASSGLSILFEKLDVMRKREEEKHIRRSLAEEMRFAEQKQVENEYHTDEGVIVLAQDDHIYSDEDEDIDVVDVEEGTEEEAFEVVHVDDGGSVVTEEFQKTDYGRDGDGSVSSSVFIV</sequence>
<evidence type="ECO:0000256" key="1">
    <source>
        <dbReference type="SAM" id="MobiDB-lite"/>
    </source>
</evidence>
<feature type="compositionally biased region" description="Polar residues" evidence="1">
    <location>
        <begin position="196"/>
        <end position="220"/>
    </location>
</feature>